<dbReference type="Pfam" id="PF13456">
    <property type="entry name" value="RVT_3"/>
    <property type="match status" value="1"/>
</dbReference>
<feature type="domain" description="RNase H type-1" evidence="1">
    <location>
        <begin position="8"/>
        <end position="74"/>
    </location>
</feature>
<dbReference type="GO" id="GO:0003676">
    <property type="term" value="F:nucleic acid binding"/>
    <property type="evidence" value="ECO:0007669"/>
    <property type="project" value="InterPro"/>
</dbReference>
<proteinExistence type="predicted"/>
<dbReference type="PANTHER" id="PTHR47074:SF48">
    <property type="entry name" value="POLYNUCLEOTIDYL TRANSFERASE, RIBONUCLEASE H-LIKE SUPERFAMILY PROTEIN"/>
    <property type="match status" value="1"/>
</dbReference>
<accession>A0A5B7BJR2</accession>
<name>A0A5B7BJR2_DAVIN</name>
<evidence type="ECO:0000259" key="1">
    <source>
        <dbReference type="Pfam" id="PF13456"/>
    </source>
</evidence>
<dbReference type="InterPro" id="IPR002156">
    <property type="entry name" value="RNaseH_domain"/>
</dbReference>
<dbReference type="AlphaFoldDB" id="A0A5B7BJR2"/>
<protein>
    <recommendedName>
        <fullName evidence="1">RNase H type-1 domain-containing protein</fullName>
    </recommendedName>
</protein>
<sequence>MASFFSREAGIHEVIVEGDCSSIVTTISAQDDDFSALGHILDGINASMAGFRSCSCSHIRRTANRVAHEIASFAQSAFGDHFWMEKLPACFDLFLARDASHL</sequence>
<dbReference type="CDD" id="cd06222">
    <property type="entry name" value="RNase_H_like"/>
    <property type="match status" value="1"/>
</dbReference>
<dbReference type="EMBL" id="GHES01037887">
    <property type="protein sequence ID" value="MPA68446.1"/>
    <property type="molecule type" value="Transcribed_RNA"/>
</dbReference>
<dbReference type="InterPro" id="IPR052929">
    <property type="entry name" value="RNase_H-like_EbsB-rel"/>
</dbReference>
<organism evidence="2">
    <name type="scientific">Davidia involucrata</name>
    <name type="common">Dove tree</name>
    <dbReference type="NCBI Taxonomy" id="16924"/>
    <lineage>
        <taxon>Eukaryota</taxon>
        <taxon>Viridiplantae</taxon>
        <taxon>Streptophyta</taxon>
        <taxon>Embryophyta</taxon>
        <taxon>Tracheophyta</taxon>
        <taxon>Spermatophyta</taxon>
        <taxon>Magnoliopsida</taxon>
        <taxon>eudicotyledons</taxon>
        <taxon>Gunneridae</taxon>
        <taxon>Pentapetalae</taxon>
        <taxon>asterids</taxon>
        <taxon>Cornales</taxon>
        <taxon>Nyssaceae</taxon>
        <taxon>Davidia</taxon>
    </lineage>
</organism>
<evidence type="ECO:0000313" key="2">
    <source>
        <dbReference type="EMBL" id="MPA68446.1"/>
    </source>
</evidence>
<reference evidence="2" key="1">
    <citation type="submission" date="2019-08" db="EMBL/GenBank/DDBJ databases">
        <title>Reference gene set and small RNA set construction with multiple tissues from Davidia involucrata Baill.</title>
        <authorList>
            <person name="Yang H."/>
            <person name="Zhou C."/>
            <person name="Li G."/>
            <person name="Wang J."/>
            <person name="Gao P."/>
            <person name="Wang M."/>
            <person name="Wang R."/>
            <person name="Zhao Y."/>
        </authorList>
    </citation>
    <scope>NUCLEOTIDE SEQUENCE</scope>
    <source>
        <tissue evidence="2">Mixed with DoveR01_LX</tissue>
    </source>
</reference>
<dbReference type="GO" id="GO:0004523">
    <property type="term" value="F:RNA-DNA hybrid ribonuclease activity"/>
    <property type="evidence" value="ECO:0007669"/>
    <property type="project" value="InterPro"/>
</dbReference>
<gene>
    <name evidence="2" type="ORF">Din_037887</name>
</gene>
<dbReference type="InterPro" id="IPR044730">
    <property type="entry name" value="RNase_H-like_dom_plant"/>
</dbReference>
<dbReference type="PANTHER" id="PTHR47074">
    <property type="entry name" value="BNAC02G40300D PROTEIN"/>
    <property type="match status" value="1"/>
</dbReference>